<dbReference type="RefSeq" id="WP_064386431.1">
    <property type="nucleotide sequence ID" value="NZ_CP033065.1"/>
</dbReference>
<gene>
    <name evidence="3" type="ORF">A2I98_15705</name>
    <name evidence="2" type="ORF">D9T18_13070</name>
</gene>
<protein>
    <recommendedName>
        <fullName evidence="6">Lipoprotein</fullName>
    </recommendedName>
</protein>
<reference evidence="3 4" key="1">
    <citation type="submission" date="2016-03" db="EMBL/GenBank/DDBJ databases">
        <authorList>
            <person name="Zhang H."/>
            <person name="Liu R."/>
            <person name="Wang M."/>
            <person name="Wang H."/>
            <person name="Wang L."/>
            <person name="Song L."/>
        </authorList>
    </citation>
    <scope>NUCLEOTIDE SEQUENCE [LARGE SCALE GENOMIC DNA]</scope>
    <source>
        <strain evidence="3 4">DSM 16098</strain>
    </source>
</reference>
<evidence type="ECO:0000313" key="5">
    <source>
        <dbReference type="Proteomes" id="UP000279995"/>
    </source>
</evidence>
<dbReference type="EMBL" id="LVCM01000018">
    <property type="protein sequence ID" value="KYL33036.1"/>
    <property type="molecule type" value="Genomic_DNA"/>
</dbReference>
<reference evidence="2 5" key="2">
    <citation type="submission" date="2018-10" db="EMBL/GenBank/DDBJ databases">
        <title>Complete Genome Sequence and Transcriptomic Profiles of a Marine Bacterium, Pseudoalteromonas agarivorans Hao 2018.</title>
        <authorList>
            <person name="Hao L."/>
        </authorList>
    </citation>
    <scope>NUCLEOTIDE SEQUENCE [LARGE SCALE GENOMIC DNA]</scope>
    <source>
        <strain evidence="2 5">Hao 2018</strain>
    </source>
</reference>
<organism evidence="2 5">
    <name type="scientific">Pseudoalteromonas agarivorans</name>
    <dbReference type="NCBI Taxonomy" id="176102"/>
    <lineage>
        <taxon>Bacteria</taxon>
        <taxon>Pseudomonadati</taxon>
        <taxon>Pseudomonadota</taxon>
        <taxon>Gammaproteobacteria</taxon>
        <taxon>Alteromonadales</taxon>
        <taxon>Pseudoalteromonadaceae</taxon>
        <taxon>Pseudoalteromonas</taxon>
    </lineage>
</organism>
<dbReference type="PROSITE" id="PS51257">
    <property type="entry name" value="PROKAR_LIPOPROTEIN"/>
    <property type="match status" value="1"/>
</dbReference>
<evidence type="ECO:0008006" key="6">
    <source>
        <dbReference type="Google" id="ProtNLM"/>
    </source>
</evidence>
<dbReference type="Proteomes" id="UP000279995">
    <property type="component" value="Chromosome I"/>
</dbReference>
<keyword evidence="1" id="KW-0732">Signal</keyword>
<feature type="chain" id="PRO_5042081434" description="Lipoprotein" evidence="1">
    <location>
        <begin position="20"/>
        <end position="128"/>
    </location>
</feature>
<dbReference type="AlphaFoldDB" id="A0AAD0XDP0"/>
<evidence type="ECO:0000256" key="1">
    <source>
        <dbReference type="SAM" id="SignalP"/>
    </source>
</evidence>
<evidence type="ECO:0000313" key="3">
    <source>
        <dbReference type="EMBL" id="KYL33036.1"/>
    </source>
</evidence>
<dbReference type="EMBL" id="CP033065">
    <property type="protein sequence ID" value="AYM87549.1"/>
    <property type="molecule type" value="Genomic_DNA"/>
</dbReference>
<evidence type="ECO:0000313" key="2">
    <source>
        <dbReference type="EMBL" id="AYM87549.1"/>
    </source>
</evidence>
<sequence length="128" mass="14350">MKKHSLLLMASALTFFVGCTTTVPVKNFEDHPIPKISSTNSDLQQIEKGIVKACIKLGWECTPESAGVINGVLNIRTHQLTVAINFDETAYSVSYVSSKNLNYNGKKIHRQYVNWVTNLIRHIDAEMI</sequence>
<dbReference type="Proteomes" id="UP000075621">
    <property type="component" value="Unassembled WGS sequence"/>
</dbReference>
<name>A0AAD0XDP0_9GAMM</name>
<feature type="signal peptide" evidence="1">
    <location>
        <begin position="1"/>
        <end position="19"/>
    </location>
</feature>
<evidence type="ECO:0000313" key="4">
    <source>
        <dbReference type="Proteomes" id="UP000075621"/>
    </source>
</evidence>
<accession>A0AAD0XDP0</accession>
<proteinExistence type="predicted"/>